<reference evidence="2" key="1">
    <citation type="submission" date="2016-11" db="UniProtKB">
        <authorList>
            <consortium name="WormBaseParasite"/>
        </authorList>
    </citation>
    <scope>IDENTIFICATION</scope>
    <source>
        <strain evidence="2">KR3021</strain>
    </source>
</reference>
<protein>
    <submittedName>
        <fullName evidence="2">Integron gene cassette protein</fullName>
    </submittedName>
</protein>
<dbReference type="WBParaSite" id="RSKR_0001072200.1">
    <property type="protein sequence ID" value="RSKR_0001072200.1"/>
    <property type="gene ID" value="RSKR_0001072200"/>
</dbReference>
<proteinExistence type="predicted"/>
<evidence type="ECO:0000313" key="1">
    <source>
        <dbReference type="Proteomes" id="UP000095286"/>
    </source>
</evidence>
<evidence type="ECO:0000313" key="2">
    <source>
        <dbReference type="WBParaSite" id="RSKR_0001072200.1"/>
    </source>
</evidence>
<sequence length="126" mass="13512">MTKTSLVLALLCFVVSTSATYTDDIARNVMMPMSGAAYSDTAQSCVKNVFKQGSLVKQVTASCDYDKNDMCSGFIAMDKETKVIVIAFRGSQGFFQLVQEGTSEIFGKPTAFLGGGVFGFLITLSN</sequence>
<accession>A0AC35UF74</accession>
<dbReference type="Proteomes" id="UP000095286">
    <property type="component" value="Unplaced"/>
</dbReference>
<organism evidence="1 2">
    <name type="scientific">Rhabditophanes sp. KR3021</name>
    <dbReference type="NCBI Taxonomy" id="114890"/>
    <lineage>
        <taxon>Eukaryota</taxon>
        <taxon>Metazoa</taxon>
        <taxon>Ecdysozoa</taxon>
        <taxon>Nematoda</taxon>
        <taxon>Chromadorea</taxon>
        <taxon>Rhabditida</taxon>
        <taxon>Tylenchina</taxon>
        <taxon>Panagrolaimomorpha</taxon>
        <taxon>Strongyloidoidea</taxon>
        <taxon>Alloionematidae</taxon>
        <taxon>Rhabditophanes</taxon>
    </lineage>
</organism>
<name>A0AC35UF74_9BILA</name>